<organism evidence="2 3">
    <name type="scientific">Handroanthus impetiginosus</name>
    <dbReference type="NCBI Taxonomy" id="429701"/>
    <lineage>
        <taxon>Eukaryota</taxon>
        <taxon>Viridiplantae</taxon>
        <taxon>Streptophyta</taxon>
        <taxon>Embryophyta</taxon>
        <taxon>Tracheophyta</taxon>
        <taxon>Spermatophyta</taxon>
        <taxon>Magnoliopsida</taxon>
        <taxon>eudicotyledons</taxon>
        <taxon>Gunneridae</taxon>
        <taxon>Pentapetalae</taxon>
        <taxon>asterids</taxon>
        <taxon>lamiids</taxon>
        <taxon>Lamiales</taxon>
        <taxon>Bignoniaceae</taxon>
        <taxon>Crescentiina</taxon>
        <taxon>Tabebuia alliance</taxon>
        <taxon>Handroanthus</taxon>
    </lineage>
</organism>
<evidence type="ECO:0000313" key="3">
    <source>
        <dbReference type="Proteomes" id="UP000231279"/>
    </source>
</evidence>
<keyword evidence="1" id="KW-0472">Membrane</keyword>
<feature type="transmembrane region" description="Helical" evidence="1">
    <location>
        <begin position="63"/>
        <end position="80"/>
    </location>
</feature>
<proteinExistence type="predicted"/>
<keyword evidence="1" id="KW-1133">Transmembrane helix</keyword>
<sequence length="99" mass="11166">MVSSAIRNIPDFALKDTTRLAMASVALFFHIQENVLISEAIYFRHSHLSSFLSLDLLGCSSNSGASIFRFLFLIFHFLGFNSKSNFLGTYIEVIVPSWK</sequence>
<name>A0A2G9H5T5_9LAMI</name>
<dbReference type="AlphaFoldDB" id="A0A2G9H5T5"/>
<feature type="transmembrane region" description="Helical" evidence="1">
    <location>
        <begin position="20"/>
        <end position="43"/>
    </location>
</feature>
<keyword evidence="3" id="KW-1185">Reference proteome</keyword>
<evidence type="ECO:0000256" key="1">
    <source>
        <dbReference type="SAM" id="Phobius"/>
    </source>
</evidence>
<comment type="caution">
    <text evidence="2">The sequence shown here is derived from an EMBL/GenBank/DDBJ whole genome shotgun (WGS) entry which is preliminary data.</text>
</comment>
<dbReference type="EMBL" id="NKXS01002598">
    <property type="protein sequence ID" value="PIN12878.1"/>
    <property type="molecule type" value="Genomic_DNA"/>
</dbReference>
<evidence type="ECO:0000313" key="2">
    <source>
        <dbReference type="EMBL" id="PIN12878.1"/>
    </source>
</evidence>
<protein>
    <submittedName>
        <fullName evidence="2">Uncharacterized protein</fullName>
    </submittedName>
</protein>
<dbReference type="Proteomes" id="UP000231279">
    <property type="component" value="Unassembled WGS sequence"/>
</dbReference>
<accession>A0A2G9H5T5</accession>
<reference evidence="3" key="1">
    <citation type="journal article" date="2018" name="Gigascience">
        <title>Genome assembly of the Pink Ipe (Handroanthus impetiginosus, Bignoniaceae), a highly valued, ecologically keystone Neotropical timber forest tree.</title>
        <authorList>
            <person name="Silva-Junior O.B."/>
            <person name="Grattapaglia D."/>
            <person name="Novaes E."/>
            <person name="Collevatti R.G."/>
        </authorList>
    </citation>
    <scope>NUCLEOTIDE SEQUENCE [LARGE SCALE GENOMIC DNA]</scope>
    <source>
        <strain evidence="3">cv. UFG-1</strain>
    </source>
</reference>
<gene>
    <name evidence="2" type="ORF">CDL12_14503</name>
</gene>
<keyword evidence="1" id="KW-0812">Transmembrane</keyword>